<evidence type="ECO:0000256" key="2">
    <source>
        <dbReference type="SAM" id="Phobius"/>
    </source>
</evidence>
<accession>A0A2A9MK86</accession>
<proteinExistence type="predicted"/>
<dbReference type="VEuPathDB" id="ToxoDB:BESB_045780"/>
<feature type="transmembrane region" description="Helical" evidence="2">
    <location>
        <begin position="27"/>
        <end position="53"/>
    </location>
</feature>
<feature type="transmembrane region" description="Helical" evidence="2">
    <location>
        <begin position="122"/>
        <end position="141"/>
    </location>
</feature>
<dbReference type="OrthoDB" id="10253246at2759"/>
<feature type="compositionally biased region" description="Basic and acidic residues" evidence="1">
    <location>
        <begin position="526"/>
        <end position="547"/>
    </location>
</feature>
<keyword evidence="2" id="KW-1133">Transmembrane helix</keyword>
<feature type="region of interest" description="Disordered" evidence="1">
    <location>
        <begin position="473"/>
        <end position="500"/>
    </location>
</feature>
<evidence type="ECO:0000313" key="4">
    <source>
        <dbReference type="Proteomes" id="UP000224006"/>
    </source>
</evidence>
<dbReference type="GeneID" id="40309508"/>
<dbReference type="RefSeq" id="XP_029220395.1">
    <property type="nucleotide sequence ID" value="XM_029363029.1"/>
</dbReference>
<protein>
    <recommendedName>
        <fullName evidence="5">Transmembrane protein</fullName>
    </recommendedName>
</protein>
<sequence>MLQANKASVLTGFHVGSMKVQYMEVEYLIMVLNKITSLASLLSGFAASAFLQSTGLQHEGSWLKVVYVLCTSSALGFMLLVLLICTLCTMWGPGLALRGPEDSSLTKAVDIMNSSVRSTFRIFSVGLASYLFSSILSMSLLQPTLSCFVSITIISIGGLLICRAGWQVVDNLSPKYVTSAAIQGDPFSFASRLPGDKEESHRAADASFGPPPSASPYIHLCDVETGVAYYPPQTVLLSVDREQRYDWEAEATEGLHWSSLASPFQGAPPRHPASVGGRGMGAPERGTAGPFGVGFFAGSGANRPGRDQAAGERPPPATGESRGRWPSPRPPHCGSGAAQAGAGRAETGRASAGGNTPTPVPPVETESPRQPSSIFLNESLMLHRAASALLSLFSPSSDDAAETPAAANQSAFPASASFSPSSSPSCPSSVPLRQGAHARHGQVKDGAECGVLCRPACSENDDKRSVYMQREVLEAEREGEGDVRERQRSQEETSHNPAADLRVARLLSPCSVPKKTCEILVSEARGDHRGDHGRDEVKRQLTNKKSECGNYPTRGQPFDSLACGRRSNRDDSDELAISVHHPAQDASGGDHPATE</sequence>
<dbReference type="KEGG" id="bbes:BESB_045780"/>
<feature type="region of interest" description="Disordered" evidence="1">
    <location>
        <begin position="526"/>
        <end position="595"/>
    </location>
</feature>
<feature type="compositionally biased region" description="Basic and acidic residues" evidence="1">
    <location>
        <begin position="473"/>
        <end position="494"/>
    </location>
</feature>
<feature type="transmembrane region" description="Helical" evidence="2">
    <location>
        <begin position="65"/>
        <end position="92"/>
    </location>
</feature>
<keyword evidence="4" id="KW-1185">Reference proteome</keyword>
<dbReference type="AlphaFoldDB" id="A0A2A9MK86"/>
<keyword evidence="2" id="KW-0812">Transmembrane</keyword>
<comment type="caution">
    <text evidence="3">The sequence shown here is derived from an EMBL/GenBank/DDBJ whole genome shotgun (WGS) entry which is preliminary data.</text>
</comment>
<dbReference type="EMBL" id="NWUJ01000003">
    <property type="protein sequence ID" value="PFH36386.1"/>
    <property type="molecule type" value="Genomic_DNA"/>
</dbReference>
<evidence type="ECO:0000256" key="1">
    <source>
        <dbReference type="SAM" id="MobiDB-lite"/>
    </source>
</evidence>
<reference evidence="3 4" key="1">
    <citation type="submission" date="2017-09" db="EMBL/GenBank/DDBJ databases">
        <title>Genome sequencing of Besnoitia besnoiti strain Bb-Ger1.</title>
        <authorList>
            <person name="Schares G."/>
            <person name="Venepally P."/>
            <person name="Lorenzi H.A."/>
        </authorList>
    </citation>
    <scope>NUCLEOTIDE SEQUENCE [LARGE SCALE GENOMIC DNA]</scope>
    <source>
        <strain evidence="3 4">Bb-Ger1</strain>
    </source>
</reference>
<feature type="region of interest" description="Disordered" evidence="1">
    <location>
        <begin position="396"/>
        <end position="443"/>
    </location>
</feature>
<gene>
    <name evidence="3" type="ORF">BESB_045780</name>
</gene>
<evidence type="ECO:0008006" key="5">
    <source>
        <dbReference type="Google" id="ProtNLM"/>
    </source>
</evidence>
<keyword evidence="2" id="KW-0472">Membrane</keyword>
<dbReference type="Proteomes" id="UP000224006">
    <property type="component" value="Chromosome III"/>
</dbReference>
<feature type="compositionally biased region" description="Low complexity" evidence="1">
    <location>
        <begin position="396"/>
        <end position="431"/>
    </location>
</feature>
<name>A0A2A9MK86_BESBE</name>
<organism evidence="3 4">
    <name type="scientific">Besnoitia besnoiti</name>
    <name type="common">Apicomplexan protozoan</name>
    <dbReference type="NCBI Taxonomy" id="94643"/>
    <lineage>
        <taxon>Eukaryota</taxon>
        <taxon>Sar</taxon>
        <taxon>Alveolata</taxon>
        <taxon>Apicomplexa</taxon>
        <taxon>Conoidasida</taxon>
        <taxon>Coccidia</taxon>
        <taxon>Eucoccidiorida</taxon>
        <taxon>Eimeriorina</taxon>
        <taxon>Sarcocystidae</taxon>
        <taxon>Besnoitia</taxon>
    </lineage>
</organism>
<evidence type="ECO:0000313" key="3">
    <source>
        <dbReference type="EMBL" id="PFH36386.1"/>
    </source>
</evidence>
<feature type="compositionally biased region" description="Low complexity" evidence="1">
    <location>
        <begin position="334"/>
        <end position="357"/>
    </location>
</feature>
<feature type="region of interest" description="Disordered" evidence="1">
    <location>
        <begin position="259"/>
        <end position="370"/>
    </location>
</feature>